<comment type="similarity">
    <text evidence="1">Belongs to the aldo/keto reductase family.</text>
</comment>
<evidence type="ECO:0000256" key="6">
    <source>
        <dbReference type="PIRSR" id="PIRSR000097-3"/>
    </source>
</evidence>
<feature type="binding site" evidence="5">
    <location>
        <position position="116"/>
    </location>
    <ligand>
        <name>substrate</name>
    </ligand>
</feature>
<protein>
    <submittedName>
        <fullName evidence="8">Aldo-keto reductase</fullName>
    </submittedName>
</protein>
<evidence type="ECO:0000259" key="7">
    <source>
        <dbReference type="Pfam" id="PF00248"/>
    </source>
</evidence>
<dbReference type="EMBL" id="ADBJ01000050">
    <property type="protein sequence ID" value="EFA75905.1"/>
    <property type="molecule type" value="Genomic_DNA"/>
</dbReference>
<dbReference type="Pfam" id="PF00248">
    <property type="entry name" value="Aldo_ket_red"/>
    <property type="match status" value="1"/>
</dbReference>
<dbReference type="PROSITE" id="PS00063">
    <property type="entry name" value="ALDOKETO_REDUCTASE_3"/>
    <property type="match status" value="1"/>
</dbReference>
<keyword evidence="9" id="KW-1185">Reference proteome</keyword>
<keyword evidence="3" id="KW-0560">Oxidoreductase</keyword>
<evidence type="ECO:0000313" key="9">
    <source>
        <dbReference type="Proteomes" id="UP000001396"/>
    </source>
</evidence>
<dbReference type="PROSITE" id="PS00062">
    <property type="entry name" value="ALDOKETO_REDUCTASE_2"/>
    <property type="match status" value="1"/>
</dbReference>
<feature type="site" description="Lowers pKa of active site Tyr" evidence="6">
    <location>
        <position position="83"/>
    </location>
</feature>
<proteinExistence type="inferred from homology"/>
<organism evidence="8 9">
    <name type="scientific">Heterostelium pallidum (strain ATCC 26659 / Pp 5 / PN500)</name>
    <name type="common">Cellular slime mold</name>
    <name type="synonym">Polysphondylium pallidum</name>
    <dbReference type="NCBI Taxonomy" id="670386"/>
    <lineage>
        <taxon>Eukaryota</taxon>
        <taxon>Amoebozoa</taxon>
        <taxon>Evosea</taxon>
        <taxon>Eumycetozoa</taxon>
        <taxon>Dictyostelia</taxon>
        <taxon>Acytosteliales</taxon>
        <taxon>Acytosteliaceae</taxon>
        <taxon>Heterostelium</taxon>
    </lineage>
</organism>
<dbReference type="PANTHER" id="PTHR43827:SF3">
    <property type="entry name" value="NADP-DEPENDENT OXIDOREDUCTASE DOMAIN-CONTAINING PROTEIN"/>
    <property type="match status" value="1"/>
</dbReference>
<evidence type="ECO:0000256" key="4">
    <source>
        <dbReference type="PIRSR" id="PIRSR000097-1"/>
    </source>
</evidence>
<accession>D3BR73</accession>
<dbReference type="InParanoid" id="D3BR73"/>
<evidence type="ECO:0000256" key="3">
    <source>
        <dbReference type="ARBA" id="ARBA00023002"/>
    </source>
</evidence>
<dbReference type="OMA" id="ACATNQV"/>
<evidence type="ECO:0000256" key="1">
    <source>
        <dbReference type="ARBA" id="ARBA00007905"/>
    </source>
</evidence>
<dbReference type="PANTHER" id="PTHR43827">
    <property type="entry name" value="2,5-DIKETO-D-GLUCONIC ACID REDUCTASE"/>
    <property type="match status" value="1"/>
</dbReference>
<feature type="domain" description="NADP-dependent oxidoreductase" evidence="7">
    <location>
        <begin position="38"/>
        <end position="278"/>
    </location>
</feature>
<dbReference type="Proteomes" id="UP000001396">
    <property type="component" value="Unassembled WGS sequence"/>
</dbReference>
<dbReference type="InterPro" id="IPR023210">
    <property type="entry name" value="NADP_OxRdtase_dom"/>
</dbReference>
<dbReference type="Gene3D" id="3.20.20.100">
    <property type="entry name" value="NADP-dependent oxidoreductase domain"/>
    <property type="match status" value="1"/>
</dbReference>
<dbReference type="InterPro" id="IPR020471">
    <property type="entry name" value="AKR"/>
</dbReference>
<gene>
    <name evidence="8" type="primary">alrD</name>
    <name evidence="8" type="ORF">PPL_10477</name>
</gene>
<evidence type="ECO:0000256" key="2">
    <source>
        <dbReference type="ARBA" id="ARBA00022857"/>
    </source>
</evidence>
<dbReference type="PIRSF" id="PIRSF000097">
    <property type="entry name" value="AKR"/>
    <property type="match status" value="1"/>
</dbReference>
<dbReference type="STRING" id="670386.D3BR73"/>
<dbReference type="InterPro" id="IPR018170">
    <property type="entry name" value="Aldo/ket_reductase_CS"/>
</dbReference>
<reference evidence="8 9" key="1">
    <citation type="journal article" date="2011" name="Genome Res.">
        <title>Phylogeny-wide analysis of social amoeba genomes highlights ancient origins for complex intercellular communication.</title>
        <authorList>
            <person name="Heidel A.J."/>
            <person name="Lawal H.M."/>
            <person name="Felder M."/>
            <person name="Schilde C."/>
            <person name="Helps N.R."/>
            <person name="Tunggal B."/>
            <person name="Rivero F."/>
            <person name="John U."/>
            <person name="Schleicher M."/>
            <person name="Eichinger L."/>
            <person name="Platzer M."/>
            <person name="Noegel A.A."/>
            <person name="Schaap P."/>
            <person name="Gloeckner G."/>
        </authorList>
    </citation>
    <scope>NUCLEOTIDE SEQUENCE [LARGE SCALE GENOMIC DNA]</scope>
    <source>
        <strain evidence="9">ATCC 26659 / Pp 5 / PN500</strain>
    </source>
</reference>
<keyword evidence="2" id="KW-0521">NADP</keyword>
<dbReference type="PRINTS" id="PR00069">
    <property type="entry name" value="ALDKETRDTASE"/>
</dbReference>
<dbReference type="InterPro" id="IPR036812">
    <property type="entry name" value="NAD(P)_OxRdtase_dom_sf"/>
</dbReference>
<dbReference type="GO" id="GO:0016616">
    <property type="term" value="F:oxidoreductase activity, acting on the CH-OH group of donors, NAD or NADP as acceptor"/>
    <property type="evidence" value="ECO:0007669"/>
    <property type="project" value="UniProtKB-ARBA"/>
</dbReference>
<sequence length="292" mass="33194">MVQLTIRSTVTLNNGVNMPLFGLGTYQTLVGDIKNSLITALNGGYISIDTASVYRNEEAIGDCLKELFESGKFKREDLFITTKAGPAEHGYDNALAACENSLKRLKLDYLDLYLIHWPGTSGRQPTDPLNRETRLETWRAFEKLYADKKCRSIGVSNYTVEHLEDLLKNSSVVPAVNQVEFHPFLYQKELHDYCTKNNIVLEAYSSLVRADKDSFEDNVIVEIATKYKKTPAQVLLRWAIQKSIVVIPKSTKSERIIENANIFDFDINDADMLKLDSLHKDKRICWNPHTIA</sequence>
<name>D3BR73_HETP5</name>
<dbReference type="GeneID" id="31365946"/>
<comment type="caution">
    <text evidence="8">The sequence shown here is derived from an EMBL/GenBank/DDBJ whole genome shotgun (WGS) entry which is preliminary data.</text>
</comment>
<dbReference type="SUPFAM" id="SSF51430">
    <property type="entry name" value="NAD(P)-linked oxidoreductase"/>
    <property type="match status" value="1"/>
</dbReference>
<feature type="active site" description="Proton donor" evidence="4">
    <location>
        <position position="54"/>
    </location>
</feature>
<dbReference type="RefSeq" id="XP_020428039.1">
    <property type="nucleotide sequence ID" value="XM_020581252.1"/>
</dbReference>
<evidence type="ECO:0000256" key="5">
    <source>
        <dbReference type="PIRSR" id="PIRSR000097-2"/>
    </source>
</evidence>
<dbReference type="FunFam" id="3.20.20.100:FF:000015">
    <property type="entry name" value="Oxidoreductase, aldo/keto reductase family"/>
    <property type="match status" value="1"/>
</dbReference>
<dbReference type="AlphaFoldDB" id="D3BR73"/>
<dbReference type="CDD" id="cd19136">
    <property type="entry name" value="AKR_DrGR-like"/>
    <property type="match status" value="1"/>
</dbReference>
<evidence type="ECO:0000313" key="8">
    <source>
        <dbReference type="EMBL" id="EFA75905.1"/>
    </source>
</evidence>